<comment type="caution">
    <text evidence="1">The sequence shown here is derived from an EMBL/GenBank/DDBJ whole genome shotgun (WGS) entry which is preliminary data.</text>
</comment>
<reference evidence="1" key="1">
    <citation type="submission" date="2023-07" db="EMBL/GenBank/DDBJ databases">
        <title>Black Yeasts Isolated from many extreme environments.</title>
        <authorList>
            <person name="Coleine C."/>
            <person name="Stajich J.E."/>
            <person name="Selbmann L."/>
        </authorList>
    </citation>
    <scope>NUCLEOTIDE SEQUENCE</scope>
    <source>
        <strain evidence="1">CCFEE 5714</strain>
    </source>
</reference>
<name>A0ACC3MNH2_9PEZI</name>
<keyword evidence="2" id="KW-1185">Reference proteome</keyword>
<evidence type="ECO:0000313" key="1">
    <source>
        <dbReference type="EMBL" id="KAK3698892.1"/>
    </source>
</evidence>
<sequence length="174" mass="18987">MFSKTLLATTAALLTLTHAQKAPAAIVTIEASHGGAGGYITYDNVTVPLTATYTNESVLDTVSTLHLVDSINSPLNSITCTPFRYANGTGDAGLAFTSGKPSFLSTNTVQVGSIYGYLASTAGRAARFWAEFFAFAHEDEDEAAYYEDKDRWSRNDCYIDARSNYGRRKRRSER</sequence>
<organism evidence="1 2">
    <name type="scientific">Vermiconidia calcicola</name>
    <dbReference type="NCBI Taxonomy" id="1690605"/>
    <lineage>
        <taxon>Eukaryota</taxon>
        <taxon>Fungi</taxon>
        <taxon>Dikarya</taxon>
        <taxon>Ascomycota</taxon>
        <taxon>Pezizomycotina</taxon>
        <taxon>Dothideomycetes</taxon>
        <taxon>Dothideomycetidae</taxon>
        <taxon>Mycosphaerellales</taxon>
        <taxon>Extremaceae</taxon>
        <taxon>Vermiconidia</taxon>
    </lineage>
</organism>
<gene>
    <name evidence="1" type="ORF">LTR37_016769</name>
</gene>
<evidence type="ECO:0000313" key="2">
    <source>
        <dbReference type="Proteomes" id="UP001281147"/>
    </source>
</evidence>
<dbReference type="Proteomes" id="UP001281147">
    <property type="component" value="Unassembled WGS sequence"/>
</dbReference>
<dbReference type="EMBL" id="JAUTXU010000205">
    <property type="protein sequence ID" value="KAK3698892.1"/>
    <property type="molecule type" value="Genomic_DNA"/>
</dbReference>
<proteinExistence type="predicted"/>
<protein>
    <submittedName>
        <fullName evidence="1">Uncharacterized protein</fullName>
    </submittedName>
</protein>
<accession>A0ACC3MNH2</accession>